<evidence type="ECO:0000256" key="6">
    <source>
        <dbReference type="ARBA" id="ARBA00023136"/>
    </source>
</evidence>
<keyword evidence="6 8" id="KW-0472">Membrane</keyword>
<protein>
    <recommendedName>
        <fullName evidence="11">Biopolymer transporter ExbD</fullName>
    </recommendedName>
</protein>
<sequence>MRVKSPEPNVAEVDMTPMIDIVFQLIAFFMVITNFENTRADERVKLPIDAIARPIEAPRDKDLVLNVGYNRLADGTIDPDFPDPLVLNTVPDGDVSIDRADSVLAREARGFQDEGTKLEDVTVVIRSDAEVPSGQIQQLIAKAQAEQFTMFAVKAQQAEE</sequence>
<evidence type="ECO:0000256" key="7">
    <source>
        <dbReference type="RuleBase" id="RU003879"/>
    </source>
</evidence>
<keyword evidence="10" id="KW-1185">Reference proteome</keyword>
<dbReference type="InterPro" id="IPR003400">
    <property type="entry name" value="ExbD"/>
</dbReference>
<gene>
    <name evidence="9" type="ORF">LzC2_33840</name>
</gene>
<dbReference type="RefSeq" id="WP_171189166.1">
    <property type="nucleotide sequence ID" value="NZ_WTPX01000136.1"/>
</dbReference>
<evidence type="ECO:0000256" key="8">
    <source>
        <dbReference type="SAM" id="Phobius"/>
    </source>
</evidence>
<evidence type="ECO:0000256" key="3">
    <source>
        <dbReference type="ARBA" id="ARBA00022475"/>
    </source>
</evidence>
<keyword evidence="5 8" id="KW-1133">Transmembrane helix</keyword>
<comment type="caution">
    <text evidence="9">The sequence shown here is derived from an EMBL/GenBank/DDBJ whole genome shotgun (WGS) entry which is preliminary data.</text>
</comment>
<evidence type="ECO:0008006" key="11">
    <source>
        <dbReference type="Google" id="ProtNLM"/>
    </source>
</evidence>
<dbReference type="Proteomes" id="UP000609651">
    <property type="component" value="Unassembled WGS sequence"/>
</dbReference>
<evidence type="ECO:0000313" key="10">
    <source>
        <dbReference type="Proteomes" id="UP000609651"/>
    </source>
</evidence>
<proteinExistence type="inferred from homology"/>
<evidence type="ECO:0000256" key="5">
    <source>
        <dbReference type="ARBA" id="ARBA00022989"/>
    </source>
</evidence>
<keyword evidence="7" id="KW-0813">Transport</keyword>
<evidence type="ECO:0000256" key="2">
    <source>
        <dbReference type="ARBA" id="ARBA00005811"/>
    </source>
</evidence>
<dbReference type="PANTHER" id="PTHR30558">
    <property type="entry name" value="EXBD MEMBRANE COMPONENT OF PMF-DRIVEN MACROMOLECULE IMPORT SYSTEM"/>
    <property type="match status" value="1"/>
</dbReference>
<reference evidence="9 10" key="1">
    <citation type="journal article" date="2020" name="Syst. Appl. Microbiol.">
        <title>Alienimonas chondri sp. nov., a novel planctomycete isolated from the biofilm of the red alga Chondrus crispus.</title>
        <authorList>
            <person name="Vitorino I."/>
            <person name="Albuquerque L."/>
            <person name="Wiegand S."/>
            <person name="Kallscheuer N."/>
            <person name="da Costa M.S."/>
            <person name="Lobo-da-Cunha A."/>
            <person name="Jogler C."/>
            <person name="Lage O.M."/>
        </authorList>
    </citation>
    <scope>NUCLEOTIDE SEQUENCE [LARGE SCALE GENOMIC DNA]</scope>
    <source>
        <strain evidence="9 10">LzC2</strain>
    </source>
</reference>
<name>A0ABX1VGN7_9PLAN</name>
<organism evidence="9 10">
    <name type="scientific">Alienimonas chondri</name>
    <dbReference type="NCBI Taxonomy" id="2681879"/>
    <lineage>
        <taxon>Bacteria</taxon>
        <taxon>Pseudomonadati</taxon>
        <taxon>Planctomycetota</taxon>
        <taxon>Planctomycetia</taxon>
        <taxon>Planctomycetales</taxon>
        <taxon>Planctomycetaceae</taxon>
        <taxon>Alienimonas</taxon>
    </lineage>
</organism>
<evidence type="ECO:0000313" key="9">
    <source>
        <dbReference type="EMBL" id="NNJ27282.1"/>
    </source>
</evidence>
<keyword evidence="4 7" id="KW-0812">Transmembrane</keyword>
<comment type="similarity">
    <text evidence="2 7">Belongs to the ExbD/TolR family.</text>
</comment>
<accession>A0ABX1VGN7</accession>
<evidence type="ECO:0000256" key="4">
    <source>
        <dbReference type="ARBA" id="ARBA00022692"/>
    </source>
</evidence>
<feature type="transmembrane region" description="Helical" evidence="8">
    <location>
        <begin position="15"/>
        <end position="35"/>
    </location>
</feature>
<keyword evidence="7" id="KW-0653">Protein transport</keyword>
<dbReference type="PANTHER" id="PTHR30558:SF3">
    <property type="entry name" value="BIOPOLYMER TRANSPORT PROTEIN EXBD-RELATED"/>
    <property type="match status" value="1"/>
</dbReference>
<keyword evidence="3" id="KW-1003">Cell membrane</keyword>
<comment type="subcellular location">
    <subcellularLocation>
        <location evidence="1">Cell membrane</location>
        <topology evidence="1">Single-pass membrane protein</topology>
    </subcellularLocation>
    <subcellularLocation>
        <location evidence="7">Cell membrane</location>
        <topology evidence="7">Single-pass type II membrane protein</topology>
    </subcellularLocation>
</comment>
<dbReference type="EMBL" id="WTPX01000136">
    <property type="protein sequence ID" value="NNJ27282.1"/>
    <property type="molecule type" value="Genomic_DNA"/>
</dbReference>
<evidence type="ECO:0000256" key="1">
    <source>
        <dbReference type="ARBA" id="ARBA00004162"/>
    </source>
</evidence>
<dbReference type="Pfam" id="PF02472">
    <property type="entry name" value="ExbD"/>
    <property type="match status" value="1"/>
</dbReference>